<name>A0AAP0X4R7_LIQFO</name>
<reference evidence="1 2" key="1">
    <citation type="journal article" date="2024" name="Plant J.">
        <title>Genome sequences and population genomics reveal climatic adaptation and genomic divergence between two closely related sweetgum species.</title>
        <authorList>
            <person name="Xu W.Q."/>
            <person name="Ren C.Q."/>
            <person name="Zhang X.Y."/>
            <person name="Comes H.P."/>
            <person name="Liu X.H."/>
            <person name="Li Y.G."/>
            <person name="Kettle C.J."/>
            <person name="Jalonen R."/>
            <person name="Gaisberger H."/>
            <person name="Ma Y.Z."/>
            <person name="Qiu Y.X."/>
        </authorList>
    </citation>
    <scope>NUCLEOTIDE SEQUENCE [LARGE SCALE GENOMIC DNA]</scope>
    <source>
        <strain evidence="1">Hangzhou</strain>
    </source>
</reference>
<dbReference type="AlphaFoldDB" id="A0AAP0X4R7"/>
<organism evidence="1 2">
    <name type="scientific">Liquidambar formosana</name>
    <name type="common">Formosan gum</name>
    <dbReference type="NCBI Taxonomy" id="63359"/>
    <lineage>
        <taxon>Eukaryota</taxon>
        <taxon>Viridiplantae</taxon>
        <taxon>Streptophyta</taxon>
        <taxon>Embryophyta</taxon>
        <taxon>Tracheophyta</taxon>
        <taxon>Spermatophyta</taxon>
        <taxon>Magnoliopsida</taxon>
        <taxon>eudicotyledons</taxon>
        <taxon>Gunneridae</taxon>
        <taxon>Pentapetalae</taxon>
        <taxon>Saxifragales</taxon>
        <taxon>Altingiaceae</taxon>
        <taxon>Liquidambar</taxon>
    </lineage>
</organism>
<gene>
    <name evidence="1" type="ORF">L1049_008686</name>
</gene>
<dbReference type="EMBL" id="JBBPBK010000002">
    <property type="protein sequence ID" value="KAK9290516.1"/>
    <property type="molecule type" value="Genomic_DNA"/>
</dbReference>
<comment type="caution">
    <text evidence="1">The sequence shown here is derived from an EMBL/GenBank/DDBJ whole genome shotgun (WGS) entry which is preliminary data.</text>
</comment>
<keyword evidence="2" id="KW-1185">Reference proteome</keyword>
<dbReference type="Proteomes" id="UP001415857">
    <property type="component" value="Unassembled WGS sequence"/>
</dbReference>
<protein>
    <submittedName>
        <fullName evidence="1">Uncharacterized protein</fullName>
    </submittedName>
</protein>
<evidence type="ECO:0000313" key="1">
    <source>
        <dbReference type="EMBL" id="KAK9290516.1"/>
    </source>
</evidence>
<proteinExistence type="predicted"/>
<evidence type="ECO:0000313" key="2">
    <source>
        <dbReference type="Proteomes" id="UP001415857"/>
    </source>
</evidence>
<sequence>MGSTRSNSSFFGNSLGVMSSSSSQVTSCFNPQTENRNELRQVFLAAGDGLLSGSNLSCSLTSSSNNLSQLIMQTSGKQNKHLVPNGVEHSLTRDFLGMAGEPGPAFLPHELAKFASVGSAMGLSQFTSNQ</sequence>
<accession>A0AAP0X4R7</accession>